<dbReference type="InterPro" id="IPR050229">
    <property type="entry name" value="GlpE_sulfurtransferase"/>
</dbReference>
<dbReference type="PANTHER" id="PTHR43031:SF1">
    <property type="entry name" value="PYRIDINE NUCLEOTIDE-DISULPHIDE OXIDOREDUCTASE"/>
    <property type="match status" value="1"/>
</dbReference>
<dbReference type="CDD" id="cd00158">
    <property type="entry name" value="RHOD"/>
    <property type="match status" value="1"/>
</dbReference>
<dbReference type="AlphaFoldDB" id="A0A1F6H3Y7"/>
<feature type="domain" description="Rhodanese" evidence="1">
    <location>
        <begin position="26"/>
        <end position="116"/>
    </location>
</feature>
<proteinExistence type="predicted"/>
<dbReference type="Proteomes" id="UP000177583">
    <property type="component" value="Unassembled WGS sequence"/>
</dbReference>
<dbReference type="Pfam" id="PF00581">
    <property type="entry name" value="Rhodanese"/>
    <property type="match status" value="1"/>
</dbReference>
<accession>A0A1F6H3Y7</accession>
<dbReference type="PROSITE" id="PS50206">
    <property type="entry name" value="RHODANESE_3"/>
    <property type="match status" value="1"/>
</dbReference>
<dbReference type="EMBL" id="MFNF01000001">
    <property type="protein sequence ID" value="OGH05040.1"/>
    <property type="molecule type" value="Genomic_DNA"/>
</dbReference>
<dbReference type="SMART" id="SM00450">
    <property type="entry name" value="RHOD"/>
    <property type="match status" value="1"/>
</dbReference>
<name>A0A1F6H3Y7_9PROT</name>
<dbReference type="SUPFAM" id="SSF52821">
    <property type="entry name" value="Rhodanese/Cell cycle control phosphatase"/>
    <property type="match status" value="1"/>
</dbReference>
<sequence>MFGFMKGFGTVVEEISAEQAHQRMAKKNEVVLLDVRTPAEYEQAHVEGSLLIPVQDLQTQMGQLDKHKNKEILVICRSGNRSYTAAAMLKEKGFEKAFNVSGGVMSWYQAGLPLTSGR</sequence>
<dbReference type="InterPro" id="IPR036873">
    <property type="entry name" value="Rhodanese-like_dom_sf"/>
</dbReference>
<dbReference type="PANTHER" id="PTHR43031">
    <property type="entry name" value="FAD-DEPENDENT OXIDOREDUCTASE"/>
    <property type="match status" value="1"/>
</dbReference>
<comment type="caution">
    <text evidence="2">The sequence shown here is derived from an EMBL/GenBank/DDBJ whole genome shotgun (WGS) entry which is preliminary data.</text>
</comment>
<reference evidence="2 3" key="1">
    <citation type="journal article" date="2016" name="Nat. Commun.">
        <title>Thousands of microbial genomes shed light on interconnected biogeochemical processes in an aquifer system.</title>
        <authorList>
            <person name="Anantharaman K."/>
            <person name="Brown C.T."/>
            <person name="Hug L.A."/>
            <person name="Sharon I."/>
            <person name="Castelle C.J."/>
            <person name="Probst A.J."/>
            <person name="Thomas B.C."/>
            <person name="Singh A."/>
            <person name="Wilkins M.J."/>
            <person name="Karaoz U."/>
            <person name="Brodie E.L."/>
            <person name="Williams K.H."/>
            <person name="Hubbard S.S."/>
            <person name="Banfield J.F."/>
        </authorList>
    </citation>
    <scope>NUCLEOTIDE SEQUENCE [LARGE SCALE GENOMIC DNA]</scope>
</reference>
<dbReference type="InterPro" id="IPR001763">
    <property type="entry name" value="Rhodanese-like_dom"/>
</dbReference>
<protein>
    <recommendedName>
        <fullName evidence="1">Rhodanese domain-containing protein</fullName>
    </recommendedName>
</protein>
<evidence type="ECO:0000313" key="2">
    <source>
        <dbReference type="EMBL" id="OGH05040.1"/>
    </source>
</evidence>
<organism evidence="2 3">
    <name type="scientific">Candidatus Lambdaproteobacteria bacterium RIFOXYD2_FULL_56_26</name>
    <dbReference type="NCBI Taxonomy" id="1817773"/>
    <lineage>
        <taxon>Bacteria</taxon>
        <taxon>Pseudomonadati</taxon>
        <taxon>Pseudomonadota</taxon>
        <taxon>Candidatus Lambdaproteobacteria</taxon>
    </lineage>
</organism>
<evidence type="ECO:0000313" key="3">
    <source>
        <dbReference type="Proteomes" id="UP000177583"/>
    </source>
</evidence>
<evidence type="ECO:0000259" key="1">
    <source>
        <dbReference type="PROSITE" id="PS50206"/>
    </source>
</evidence>
<dbReference type="Gene3D" id="3.40.250.10">
    <property type="entry name" value="Rhodanese-like domain"/>
    <property type="match status" value="1"/>
</dbReference>
<gene>
    <name evidence="2" type="ORF">A2557_08695</name>
</gene>